<dbReference type="Proteomes" id="UP000284024">
    <property type="component" value="Unassembled WGS sequence"/>
</dbReference>
<evidence type="ECO:0000256" key="3">
    <source>
        <dbReference type="ARBA" id="ARBA00023163"/>
    </source>
</evidence>
<dbReference type="InterPro" id="IPR018062">
    <property type="entry name" value="HTH_AraC-typ_CS"/>
</dbReference>
<evidence type="ECO:0000313" key="9">
    <source>
        <dbReference type="Proteomes" id="UP000284024"/>
    </source>
</evidence>
<accession>A0A174ETL8</accession>
<evidence type="ECO:0000259" key="4">
    <source>
        <dbReference type="PROSITE" id="PS01124"/>
    </source>
</evidence>
<dbReference type="Gene3D" id="1.10.10.60">
    <property type="entry name" value="Homeodomain-like"/>
    <property type="match status" value="2"/>
</dbReference>
<dbReference type="Gene3D" id="2.60.120.10">
    <property type="entry name" value="Jelly Rolls"/>
    <property type="match status" value="1"/>
</dbReference>
<dbReference type="InterPro" id="IPR003313">
    <property type="entry name" value="AraC-bd"/>
</dbReference>
<dbReference type="PANTHER" id="PTHR43280">
    <property type="entry name" value="ARAC-FAMILY TRANSCRIPTIONAL REGULATOR"/>
    <property type="match status" value="1"/>
</dbReference>
<dbReference type="PANTHER" id="PTHR43280:SF2">
    <property type="entry name" value="HTH-TYPE TRANSCRIPTIONAL REGULATOR EXSA"/>
    <property type="match status" value="1"/>
</dbReference>
<dbReference type="PROSITE" id="PS00041">
    <property type="entry name" value="HTH_ARAC_FAMILY_1"/>
    <property type="match status" value="1"/>
</dbReference>
<organism evidence="5 8">
    <name type="scientific">Blautia obeum</name>
    <dbReference type="NCBI Taxonomy" id="40520"/>
    <lineage>
        <taxon>Bacteria</taxon>
        <taxon>Bacillati</taxon>
        <taxon>Bacillota</taxon>
        <taxon>Clostridia</taxon>
        <taxon>Lachnospirales</taxon>
        <taxon>Lachnospiraceae</taxon>
        <taxon>Blautia</taxon>
    </lineage>
</organism>
<reference evidence="5 8" key="1">
    <citation type="submission" date="2015-09" db="EMBL/GenBank/DDBJ databases">
        <authorList>
            <consortium name="Pathogen Informatics"/>
        </authorList>
    </citation>
    <scope>NUCLEOTIDE SEQUENCE [LARGE SCALE GENOMIC DNA]</scope>
    <source>
        <strain evidence="5 8">2789STDY5608837</strain>
    </source>
</reference>
<dbReference type="GO" id="GO:0003700">
    <property type="term" value="F:DNA-binding transcription factor activity"/>
    <property type="evidence" value="ECO:0007669"/>
    <property type="project" value="InterPro"/>
</dbReference>
<dbReference type="PRINTS" id="PR00032">
    <property type="entry name" value="HTHARAC"/>
</dbReference>
<evidence type="ECO:0000313" key="10">
    <source>
        <dbReference type="Proteomes" id="UP000284242"/>
    </source>
</evidence>
<keyword evidence="2" id="KW-0238">DNA-binding</keyword>
<sequence>MQIITNQFQKELKKHGSDHFPFLVSYQCLSEYDSNSFMWHCHPEIEITYVKEGSMHYRINNRSFHLKEGDIIFCNSNALHSGEMENQEDCSYIPITFDPKLIYGFFQSTICTRYVDPVIQNLAVCAVHIDYSEKWHETFRDRMLEVISLDKKKPDFYELDISIRMQLLWRLLVEHLPHQPVSTTSDFTEYERIRRILSYIEQNYMNQITLDDISEHIHLCESECTRLFKRHMNTTLFSFLQEYRIERSLEYLNTKESISSIAEKTGFSDSNYYSKVFSKIKGCSPREYRKNLKDTISHEL</sequence>
<dbReference type="EMBL" id="QRVV01000009">
    <property type="protein sequence ID" value="RGS75228.1"/>
    <property type="molecule type" value="Genomic_DNA"/>
</dbReference>
<feature type="domain" description="HTH araC/xylS-type" evidence="4">
    <location>
        <begin position="194"/>
        <end position="291"/>
    </location>
</feature>
<dbReference type="RefSeq" id="WP_022388225.1">
    <property type="nucleotide sequence ID" value="NZ_CYZD01000010.1"/>
</dbReference>
<dbReference type="PROSITE" id="PS01124">
    <property type="entry name" value="HTH_ARAC_FAMILY_2"/>
    <property type="match status" value="1"/>
</dbReference>
<dbReference type="SMART" id="SM00342">
    <property type="entry name" value="HTH_ARAC"/>
    <property type="match status" value="1"/>
</dbReference>
<evidence type="ECO:0000256" key="1">
    <source>
        <dbReference type="ARBA" id="ARBA00023015"/>
    </source>
</evidence>
<dbReference type="Pfam" id="PF12833">
    <property type="entry name" value="HTH_18"/>
    <property type="match status" value="1"/>
</dbReference>
<reference evidence="9 10" key="2">
    <citation type="submission" date="2018-08" db="EMBL/GenBank/DDBJ databases">
        <title>A genome reference for cultivated species of the human gut microbiota.</title>
        <authorList>
            <person name="Zou Y."/>
            <person name="Xue W."/>
            <person name="Luo G."/>
        </authorList>
    </citation>
    <scope>NUCLEOTIDE SEQUENCE [LARGE SCALE GENOMIC DNA]</scope>
    <source>
        <strain evidence="6 10">AF21-24</strain>
        <strain evidence="7 9">AM18-2AC</strain>
    </source>
</reference>
<dbReference type="InterPro" id="IPR009057">
    <property type="entry name" value="Homeodomain-like_sf"/>
</dbReference>
<dbReference type="EMBL" id="QRJH01000011">
    <property type="protein sequence ID" value="RHH15582.1"/>
    <property type="molecule type" value="Genomic_DNA"/>
</dbReference>
<dbReference type="AlphaFoldDB" id="A0A174ETL8"/>
<evidence type="ECO:0000313" key="8">
    <source>
        <dbReference type="Proteomes" id="UP000095409"/>
    </source>
</evidence>
<dbReference type="InterPro" id="IPR018060">
    <property type="entry name" value="HTH_AraC"/>
</dbReference>
<evidence type="ECO:0000313" key="5">
    <source>
        <dbReference type="EMBL" id="CUO41293.1"/>
    </source>
</evidence>
<name>A0A174ETL8_9FIRM</name>
<dbReference type="SUPFAM" id="SSF46689">
    <property type="entry name" value="Homeodomain-like"/>
    <property type="match status" value="2"/>
</dbReference>
<evidence type="ECO:0000313" key="6">
    <source>
        <dbReference type="EMBL" id="RGS75228.1"/>
    </source>
</evidence>
<proteinExistence type="predicted"/>
<dbReference type="InterPro" id="IPR014710">
    <property type="entry name" value="RmlC-like_jellyroll"/>
</dbReference>
<evidence type="ECO:0000313" key="7">
    <source>
        <dbReference type="EMBL" id="RHH15582.1"/>
    </source>
</evidence>
<dbReference type="Pfam" id="PF02311">
    <property type="entry name" value="AraC_binding"/>
    <property type="match status" value="1"/>
</dbReference>
<keyword evidence="3" id="KW-0804">Transcription</keyword>
<dbReference type="GO" id="GO:0043565">
    <property type="term" value="F:sequence-specific DNA binding"/>
    <property type="evidence" value="ECO:0007669"/>
    <property type="project" value="InterPro"/>
</dbReference>
<protein>
    <submittedName>
        <fullName evidence="6">AraC family transcriptional regulator</fullName>
    </submittedName>
    <submittedName>
        <fullName evidence="5">Uncharacterized response regulatory protein SA0215</fullName>
    </submittedName>
</protein>
<dbReference type="CDD" id="cd02208">
    <property type="entry name" value="cupin_RmlC-like"/>
    <property type="match status" value="1"/>
</dbReference>
<dbReference type="InterPro" id="IPR020449">
    <property type="entry name" value="Tscrpt_reg_AraC-type_HTH"/>
</dbReference>
<dbReference type="Proteomes" id="UP000284242">
    <property type="component" value="Unassembled WGS sequence"/>
</dbReference>
<evidence type="ECO:0000256" key="2">
    <source>
        <dbReference type="ARBA" id="ARBA00023125"/>
    </source>
</evidence>
<dbReference type="EMBL" id="CYZD01000010">
    <property type="protein sequence ID" value="CUO41293.1"/>
    <property type="molecule type" value="Genomic_DNA"/>
</dbReference>
<keyword evidence="1" id="KW-0805">Transcription regulation</keyword>
<dbReference type="InterPro" id="IPR037923">
    <property type="entry name" value="HTH-like"/>
</dbReference>
<dbReference type="SUPFAM" id="SSF51215">
    <property type="entry name" value="Regulatory protein AraC"/>
    <property type="match status" value="1"/>
</dbReference>
<dbReference type="Proteomes" id="UP000095409">
    <property type="component" value="Unassembled WGS sequence"/>
</dbReference>
<gene>
    <name evidence="7" type="ORF">DW222_15985</name>
    <name evidence="6" type="ORF">DWX77_05055</name>
    <name evidence="5" type="ORF">ERS852394_02134</name>
</gene>